<evidence type="ECO:0000256" key="2">
    <source>
        <dbReference type="ARBA" id="ARBA00012755"/>
    </source>
</evidence>
<gene>
    <name evidence="7" type="ORF">GCM10023322_47470</name>
</gene>
<comment type="caution">
    <text evidence="7">The sequence shown here is derived from an EMBL/GenBank/DDBJ whole genome shotgun (WGS) entry which is preliminary data.</text>
</comment>
<dbReference type="Gene3D" id="2.70.98.60">
    <property type="entry name" value="alpha-galactosidase from lactobacil brevis"/>
    <property type="match status" value="1"/>
</dbReference>
<evidence type="ECO:0000256" key="3">
    <source>
        <dbReference type="ARBA" id="ARBA00022801"/>
    </source>
</evidence>
<dbReference type="Proteomes" id="UP001501570">
    <property type="component" value="Unassembled WGS sequence"/>
</dbReference>
<evidence type="ECO:0000256" key="4">
    <source>
        <dbReference type="ARBA" id="ARBA00023295"/>
    </source>
</evidence>
<dbReference type="Pfam" id="PF02065">
    <property type="entry name" value="Melibiase"/>
    <property type="match status" value="1"/>
</dbReference>
<dbReference type="InterPro" id="IPR002252">
    <property type="entry name" value="Glyco_hydro_36"/>
</dbReference>
<dbReference type="EMBL" id="BAABJQ010000015">
    <property type="protein sequence ID" value="GAA5191022.1"/>
    <property type="molecule type" value="Genomic_DNA"/>
</dbReference>
<dbReference type="SUPFAM" id="SSF51445">
    <property type="entry name" value="(Trans)glycosidases"/>
    <property type="match status" value="1"/>
</dbReference>
<dbReference type="PANTHER" id="PTHR43053">
    <property type="entry name" value="GLYCOSIDASE FAMILY 31"/>
    <property type="match status" value="1"/>
</dbReference>
<dbReference type="PIRSF" id="PIRSF005536">
    <property type="entry name" value="Agal"/>
    <property type="match status" value="1"/>
</dbReference>
<dbReference type="InterPro" id="IPR031704">
    <property type="entry name" value="Glyco_hydro_36_N"/>
</dbReference>
<keyword evidence="4 5" id="KW-0326">Glycosidase</keyword>
<evidence type="ECO:0000256" key="5">
    <source>
        <dbReference type="PIRNR" id="PIRNR005536"/>
    </source>
</evidence>
<accession>A0ABP9S3S1</accession>
<evidence type="ECO:0000313" key="7">
    <source>
        <dbReference type="EMBL" id="GAA5191022.1"/>
    </source>
</evidence>
<dbReference type="PRINTS" id="PR00743">
    <property type="entry name" value="GLHYDRLASE36"/>
</dbReference>
<dbReference type="InterPro" id="IPR050985">
    <property type="entry name" value="Alpha-glycosidase_related"/>
</dbReference>
<feature type="domain" description="Glycosyl hydrolase family 36 N-terminal" evidence="6">
    <location>
        <begin position="23"/>
        <end position="262"/>
    </location>
</feature>
<keyword evidence="3 5" id="KW-0378">Hydrolase</keyword>
<dbReference type="CDD" id="cd14791">
    <property type="entry name" value="GH36"/>
    <property type="match status" value="1"/>
</dbReference>
<organism evidence="7 8">
    <name type="scientific">Rugosimonospora acidiphila</name>
    <dbReference type="NCBI Taxonomy" id="556531"/>
    <lineage>
        <taxon>Bacteria</taxon>
        <taxon>Bacillati</taxon>
        <taxon>Actinomycetota</taxon>
        <taxon>Actinomycetes</taxon>
        <taxon>Micromonosporales</taxon>
        <taxon>Micromonosporaceae</taxon>
        <taxon>Rugosimonospora</taxon>
    </lineage>
</organism>
<protein>
    <recommendedName>
        <fullName evidence="2 5">Alpha-galactosidase</fullName>
        <ecNumber evidence="2 5">3.2.1.22</ecNumber>
    </recommendedName>
</protein>
<dbReference type="InterPro" id="IPR017853">
    <property type="entry name" value="GH"/>
</dbReference>
<proteinExistence type="inferred from homology"/>
<name>A0ABP9S3S1_9ACTN</name>
<comment type="catalytic activity">
    <reaction evidence="1 5">
        <text>Hydrolysis of terminal, non-reducing alpha-D-galactose residues in alpha-D-galactosides, including galactose oligosaccharides, galactomannans and galactolipids.</text>
        <dbReference type="EC" id="3.2.1.22"/>
    </reaction>
</comment>
<reference evidence="8" key="1">
    <citation type="journal article" date="2019" name="Int. J. Syst. Evol. Microbiol.">
        <title>The Global Catalogue of Microorganisms (GCM) 10K type strain sequencing project: providing services to taxonomists for standard genome sequencing and annotation.</title>
        <authorList>
            <consortium name="The Broad Institute Genomics Platform"/>
            <consortium name="The Broad Institute Genome Sequencing Center for Infectious Disease"/>
            <person name="Wu L."/>
            <person name="Ma J."/>
        </authorList>
    </citation>
    <scope>NUCLEOTIDE SEQUENCE [LARGE SCALE GENOMIC DNA]</scope>
    <source>
        <strain evidence="8">JCM 18304</strain>
    </source>
</reference>
<dbReference type="PANTHER" id="PTHR43053:SF3">
    <property type="entry name" value="ALPHA-GALACTOSIDASE C-RELATED"/>
    <property type="match status" value="1"/>
</dbReference>
<dbReference type="EC" id="3.2.1.22" evidence="2 5"/>
<dbReference type="Pfam" id="PF16875">
    <property type="entry name" value="Glyco_hydro_36N"/>
    <property type="match status" value="1"/>
</dbReference>
<keyword evidence="8" id="KW-1185">Reference proteome</keyword>
<comment type="similarity">
    <text evidence="5">Belongs to the glycosyl hydrolase.</text>
</comment>
<dbReference type="RefSeq" id="WP_345632970.1">
    <property type="nucleotide sequence ID" value="NZ_BAABJQ010000015.1"/>
</dbReference>
<dbReference type="InterPro" id="IPR038417">
    <property type="entry name" value="Alpga-gal_N_sf"/>
</dbReference>
<evidence type="ECO:0000256" key="1">
    <source>
        <dbReference type="ARBA" id="ARBA00001255"/>
    </source>
</evidence>
<dbReference type="InterPro" id="IPR013785">
    <property type="entry name" value="Aldolase_TIM"/>
</dbReference>
<sequence length="714" mass="78587">MPNHVHFHQAGVSVVFATGSGRLPRLLYWGAGLGELTDAELDALATAQMPPFEHNPNDQVWDVSVLPEFEAGWLGRPGVEGSRDGRDWSPAFRVSAAAVRRGAPTDDARTADRLHVVARDDHAELTLELDLELLSTGLLRARASLTNTGEAYRVDAIRIVLPVPSHADELLDFTGRHLMERVPQRTSFPIGLHAREQRGGRTGLDAAHLLIAGRGGFGFRGGEVWGTHVAFSGNQSLYAERLYNGARALGGGELLQSGEIILARGESYSSPWFYGAYADGLDELAGRFHAHVRSGRAYPSGPRPVVVNSWEAVYFNHDLTALTQLVDRAAQIGAERFVLDDGWFGSRRDDHSGLGDWTVSPEVWPDGLHPLIKHVRSRGMDFGLWVEPEMVNLDSELARAHPEWLFSAGGRVGYSSRYQHVLDLTHPEAYAHIRDALLALLDEYDIAYLKWDHNRTLVEAGHAPEGRPAIHGQTLAVYRLMDELRAAHPGLEIESCASGSGRVDLGILEHVQRVWGSDTNDPVERQQINRYLKLLVPPELIGAHVSPSPSHTTGRAQTLQFRAETAVWCHFGIEIDLRTSSPEELAELKSWIGFYREHRHLLHGGTVVNGDHPDEAIWVCGVVAADQREACYGVSTLRRSVTWPPGPALLPGLADHLHYRTSLAPEVQPAPTGTPLPEWTRVPGAMTGAVLRRAGVQLPRLLPETGQVIRLRAD</sequence>
<evidence type="ECO:0000313" key="8">
    <source>
        <dbReference type="Proteomes" id="UP001501570"/>
    </source>
</evidence>
<evidence type="ECO:0000259" key="6">
    <source>
        <dbReference type="Pfam" id="PF16875"/>
    </source>
</evidence>
<dbReference type="Gene3D" id="3.20.20.70">
    <property type="entry name" value="Aldolase class I"/>
    <property type="match status" value="1"/>
</dbReference>